<dbReference type="EC" id="4.2.1.47" evidence="2"/>
<feature type="region of interest" description="Disordered" evidence="1">
    <location>
        <begin position="95"/>
        <end position="115"/>
    </location>
</feature>
<feature type="compositionally biased region" description="Basic residues" evidence="1">
    <location>
        <begin position="95"/>
        <end position="106"/>
    </location>
</feature>
<feature type="non-terminal residue" evidence="2">
    <location>
        <position position="327"/>
    </location>
</feature>
<feature type="compositionally biased region" description="Basic residues" evidence="1">
    <location>
        <begin position="242"/>
        <end position="274"/>
    </location>
</feature>
<feature type="region of interest" description="Disordered" evidence="1">
    <location>
        <begin position="1"/>
        <end position="79"/>
    </location>
</feature>
<proteinExistence type="predicted"/>
<feature type="region of interest" description="Disordered" evidence="1">
    <location>
        <begin position="168"/>
        <end position="327"/>
    </location>
</feature>
<evidence type="ECO:0000256" key="1">
    <source>
        <dbReference type="SAM" id="MobiDB-lite"/>
    </source>
</evidence>
<feature type="non-terminal residue" evidence="2">
    <location>
        <position position="1"/>
    </location>
</feature>
<feature type="compositionally biased region" description="Basic residues" evidence="1">
    <location>
        <begin position="203"/>
        <end position="226"/>
    </location>
</feature>
<organism evidence="2">
    <name type="scientific">uncultured Thermoleophilia bacterium</name>
    <dbReference type="NCBI Taxonomy" id="1497501"/>
    <lineage>
        <taxon>Bacteria</taxon>
        <taxon>Bacillati</taxon>
        <taxon>Actinomycetota</taxon>
        <taxon>Thermoleophilia</taxon>
        <taxon>environmental samples</taxon>
    </lineage>
</organism>
<feature type="compositionally biased region" description="Basic and acidic residues" evidence="1">
    <location>
        <begin position="35"/>
        <end position="47"/>
    </location>
</feature>
<sequence length="327" mass="36067">ERPQGTDHRHHGPGRVLPRRAPARRGLPGVRHGPARLDRVERADRAPRRARHPAPGRPPGPVLARGRARGGPPDRGLQPRGAELRAHLVAAARAHRGVQRRGRHAHARGDPHGGPLRALLPGVVVRDVRQGARGAAERADAVLPALAVRRGQGLRALHHRELPRVVRPVRRLGHPLQPRVTAPRARVRDAQDHGRRGPDQARPGRRAAPRQPRRQARLGLRRRLRPGHADDAAPPRADGLRRRERRGAQRARPRRAGVRARRSRPGAPRPRRPGLRPADRVGPPGRRRLQGAPGARLGAARVVPGDGRDDGRRRPGASRRAARRHRL</sequence>
<dbReference type="GO" id="GO:0008446">
    <property type="term" value="F:GDP-mannose 4,6-dehydratase activity"/>
    <property type="evidence" value="ECO:0007669"/>
    <property type="project" value="UniProtKB-EC"/>
</dbReference>
<protein>
    <submittedName>
        <fullName evidence="2">GDP-mannose 4,6-dehydratase</fullName>
        <ecNumber evidence="2">4.2.1.47</ecNumber>
    </submittedName>
</protein>
<dbReference type="EMBL" id="CADCWC010000090">
    <property type="protein sequence ID" value="CAA9525459.1"/>
    <property type="molecule type" value="Genomic_DNA"/>
</dbReference>
<name>A0A6J4TLF7_9ACTN</name>
<feature type="compositionally biased region" description="Low complexity" evidence="1">
    <location>
        <begin position="62"/>
        <end position="76"/>
    </location>
</feature>
<feature type="compositionally biased region" description="Basic and acidic residues" evidence="1">
    <location>
        <begin position="186"/>
        <end position="199"/>
    </location>
</feature>
<evidence type="ECO:0000313" key="2">
    <source>
        <dbReference type="EMBL" id="CAA9525459.1"/>
    </source>
</evidence>
<dbReference type="AlphaFoldDB" id="A0A6J4TLF7"/>
<gene>
    <name evidence="2" type="ORF">AVDCRST_MAG79-480</name>
</gene>
<feature type="compositionally biased region" description="Basic residues" evidence="1">
    <location>
        <begin position="8"/>
        <end position="23"/>
    </location>
</feature>
<feature type="compositionally biased region" description="Basic residues" evidence="1">
    <location>
        <begin position="314"/>
        <end position="327"/>
    </location>
</feature>
<accession>A0A6J4TLF7</accession>
<feature type="compositionally biased region" description="Basic and acidic residues" evidence="1">
    <location>
        <begin position="227"/>
        <end position="241"/>
    </location>
</feature>
<keyword evidence="2" id="KW-0456">Lyase</keyword>
<reference evidence="2" key="1">
    <citation type="submission" date="2020-02" db="EMBL/GenBank/DDBJ databases">
        <authorList>
            <person name="Meier V. D."/>
        </authorList>
    </citation>
    <scope>NUCLEOTIDE SEQUENCE</scope>
    <source>
        <strain evidence="2">AVDCRST_MAG79</strain>
    </source>
</reference>